<protein>
    <submittedName>
        <fullName evidence="1">Uncharacterized protein</fullName>
    </submittedName>
</protein>
<sequence>MVNLPDSLYEDYTISRVNLPSALASTVPPSPDIRMIIKWVNDLHNNIPSTFDFALQNLTIHRKNFEILPRLLWKSHFTVAMLLQAPRFVIFTLNFIQFMQEILKIYPLTSRPVYSQNWMHLRVYNILLLFQCITHYPETRNCFLKADMQYYFYPLMDINVTDPRLECLRIGALGVIAHMLRPPVDPAAVCYLVNTSCLQHCTKAIEIGSTESKTIAVFIINKILSTGEGLQYCCVLPDRFFFIDGLLKRLLMYLTTMARPCPSLFNLLVGCYTSLSYKPRARRGLRRYLPDMLFNNTFASLLAADPAAERNRRELIKNLEMKTQPEKNRYIS</sequence>
<name>A0ABQ7MZT2_BRACM</name>
<keyword evidence="2" id="KW-1185">Reference proteome</keyword>
<organism evidence="1 2">
    <name type="scientific">Brassica rapa subsp. trilocularis</name>
    <dbReference type="NCBI Taxonomy" id="1813537"/>
    <lineage>
        <taxon>Eukaryota</taxon>
        <taxon>Viridiplantae</taxon>
        <taxon>Streptophyta</taxon>
        <taxon>Embryophyta</taxon>
        <taxon>Tracheophyta</taxon>
        <taxon>Spermatophyta</taxon>
        <taxon>Magnoliopsida</taxon>
        <taxon>eudicotyledons</taxon>
        <taxon>Gunneridae</taxon>
        <taxon>Pentapetalae</taxon>
        <taxon>rosids</taxon>
        <taxon>malvids</taxon>
        <taxon>Brassicales</taxon>
        <taxon>Brassicaceae</taxon>
        <taxon>Brassiceae</taxon>
        <taxon>Brassica</taxon>
    </lineage>
</organism>
<dbReference type="Pfam" id="PF04078">
    <property type="entry name" value="Rcd1"/>
    <property type="match status" value="1"/>
</dbReference>
<evidence type="ECO:0000313" key="1">
    <source>
        <dbReference type="EMBL" id="KAG5404150.1"/>
    </source>
</evidence>
<dbReference type="InterPro" id="IPR011989">
    <property type="entry name" value="ARM-like"/>
</dbReference>
<dbReference type="PANTHER" id="PTHR12262">
    <property type="entry name" value="CCR4-NOT TRANSCRIPTION COMPLEX SUBUNIT 9"/>
    <property type="match status" value="1"/>
</dbReference>
<proteinExistence type="predicted"/>
<comment type="caution">
    <text evidence="1">The sequence shown here is derived from an EMBL/GenBank/DDBJ whole genome shotgun (WGS) entry which is preliminary data.</text>
</comment>
<evidence type="ECO:0000313" key="2">
    <source>
        <dbReference type="Proteomes" id="UP000823674"/>
    </source>
</evidence>
<gene>
    <name evidence="1" type="primary">A03p018690.1_BraROA</name>
    <name evidence="1" type="ORF">IGI04_010269</name>
</gene>
<dbReference type="EMBL" id="JADBGQ010000003">
    <property type="protein sequence ID" value="KAG5404150.1"/>
    <property type="molecule type" value="Genomic_DNA"/>
</dbReference>
<dbReference type="Proteomes" id="UP000823674">
    <property type="component" value="Chromosome A03"/>
</dbReference>
<dbReference type="InterPro" id="IPR007216">
    <property type="entry name" value="CNOT9"/>
</dbReference>
<reference evidence="1 2" key="1">
    <citation type="submission" date="2021-03" db="EMBL/GenBank/DDBJ databases">
        <authorList>
            <person name="King G.J."/>
            <person name="Bancroft I."/>
            <person name="Baten A."/>
            <person name="Bloomfield J."/>
            <person name="Borpatragohain P."/>
            <person name="He Z."/>
            <person name="Irish N."/>
            <person name="Irwin J."/>
            <person name="Liu K."/>
            <person name="Mauleon R.P."/>
            <person name="Moore J."/>
            <person name="Morris R."/>
            <person name="Ostergaard L."/>
            <person name="Wang B."/>
            <person name="Wells R."/>
        </authorList>
    </citation>
    <scope>NUCLEOTIDE SEQUENCE [LARGE SCALE GENOMIC DNA]</scope>
    <source>
        <strain evidence="1">R-o-18</strain>
        <tissue evidence="1">Leaf</tissue>
    </source>
</reference>
<dbReference type="Gene3D" id="1.25.10.10">
    <property type="entry name" value="Leucine-rich Repeat Variant"/>
    <property type="match status" value="1"/>
</dbReference>
<accession>A0ABQ7MZT2</accession>